<proteinExistence type="inferred from homology"/>
<gene>
    <name evidence="6" type="ORF">DERYTH_LOCUS11684</name>
</gene>
<evidence type="ECO:0000256" key="3">
    <source>
        <dbReference type="ARBA" id="ARBA00022723"/>
    </source>
</evidence>
<comment type="similarity">
    <text evidence="1">Belongs to the cytochrome P450 family.</text>
</comment>
<dbReference type="GO" id="GO:0020037">
    <property type="term" value="F:heme binding"/>
    <property type="evidence" value="ECO:0007669"/>
    <property type="project" value="InterPro"/>
</dbReference>
<dbReference type="GO" id="GO:0005506">
    <property type="term" value="F:iron ion binding"/>
    <property type="evidence" value="ECO:0007669"/>
    <property type="project" value="InterPro"/>
</dbReference>
<evidence type="ECO:0000256" key="1">
    <source>
        <dbReference type="ARBA" id="ARBA00010617"/>
    </source>
</evidence>
<feature type="non-terminal residue" evidence="6">
    <location>
        <position position="271"/>
    </location>
</feature>
<dbReference type="InterPro" id="IPR036396">
    <property type="entry name" value="Cyt_P450_sf"/>
</dbReference>
<dbReference type="PANTHER" id="PTHR24302">
    <property type="entry name" value="CYTOCHROME P450 FAMILY 3"/>
    <property type="match status" value="1"/>
</dbReference>
<evidence type="ECO:0000313" key="6">
    <source>
        <dbReference type="EMBL" id="CAG8678961.1"/>
    </source>
</evidence>
<dbReference type="AlphaFoldDB" id="A0A9N9EHM5"/>
<dbReference type="SUPFAM" id="SSF48264">
    <property type="entry name" value="Cytochrome P450"/>
    <property type="match status" value="1"/>
</dbReference>
<sequence length="271" mass="31743">MAAIITFIGLLICFYILRFYYCYFTRSNPLPGPFPLPLIGTLLQIKMDPNRWAAKHLKKSVDLWEFYFGHFRVVAVQNSDYLEKLNIYQPSERSKFFKRSFSGSEKFNATYSLIFNIDYHKWRRNRQFLTKILMSKKFQYGFIDSVQEIFKRAEKQWDGKNNVTFDLSEWMSCYKMDVSSLTLVGRPSYSLALFDIIDKNKSTFLAEESLQLAKAAPQYLSLLCFMLCVPKCVEDIVMLGFKTLMKDNVIFNGIVDGIIKKRRQEIENGSP</sequence>
<dbReference type="GO" id="GO:0016705">
    <property type="term" value="F:oxidoreductase activity, acting on paired donors, with incorporation or reduction of molecular oxygen"/>
    <property type="evidence" value="ECO:0007669"/>
    <property type="project" value="InterPro"/>
</dbReference>
<keyword evidence="4" id="KW-0560">Oxidoreductase</keyword>
<dbReference type="EMBL" id="CAJVPY010007330">
    <property type="protein sequence ID" value="CAG8678961.1"/>
    <property type="molecule type" value="Genomic_DNA"/>
</dbReference>
<dbReference type="PANTHER" id="PTHR24302:SF15">
    <property type="entry name" value="FATTY-ACID PEROXYGENASE"/>
    <property type="match status" value="1"/>
</dbReference>
<dbReference type="Proteomes" id="UP000789405">
    <property type="component" value="Unassembled WGS sequence"/>
</dbReference>
<accession>A0A9N9EHM5</accession>
<dbReference type="GO" id="GO:0008395">
    <property type="term" value="F:steroid hydroxylase activity"/>
    <property type="evidence" value="ECO:0007669"/>
    <property type="project" value="TreeGrafter"/>
</dbReference>
<evidence type="ECO:0000313" key="7">
    <source>
        <dbReference type="Proteomes" id="UP000789405"/>
    </source>
</evidence>
<keyword evidence="5" id="KW-0408">Iron</keyword>
<organism evidence="6 7">
    <name type="scientific">Dentiscutata erythropus</name>
    <dbReference type="NCBI Taxonomy" id="1348616"/>
    <lineage>
        <taxon>Eukaryota</taxon>
        <taxon>Fungi</taxon>
        <taxon>Fungi incertae sedis</taxon>
        <taxon>Mucoromycota</taxon>
        <taxon>Glomeromycotina</taxon>
        <taxon>Glomeromycetes</taxon>
        <taxon>Diversisporales</taxon>
        <taxon>Gigasporaceae</taxon>
        <taxon>Dentiscutata</taxon>
    </lineage>
</organism>
<dbReference type="InterPro" id="IPR050705">
    <property type="entry name" value="Cytochrome_P450_3A"/>
</dbReference>
<evidence type="ECO:0000256" key="4">
    <source>
        <dbReference type="ARBA" id="ARBA00023002"/>
    </source>
</evidence>
<comment type="caution">
    <text evidence="6">The sequence shown here is derived from an EMBL/GenBank/DDBJ whole genome shotgun (WGS) entry which is preliminary data.</text>
</comment>
<name>A0A9N9EHM5_9GLOM</name>
<reference evidence="6" key="1">
    <citation type="submission" date="2021-06" db="EMBL/GenBank/DDBJ databases">
        <authorList>
            <person name="Kallberg Y."/>
            <person name="Tangrot J."/>
            <person name="Rosling A."/>
        </authorList>
    </citation>
    <scope>NUCLEOTIDE SEQUENCE</scope>
    <source>
        <strain evidence="6">MA453B</strain>
    </source>
</reference>
<keyword evidence="3" id="KW-0479">Metal-binding</keyword>
<dbReference type="Gene3D" id="1.10.630.10">
    <property type="entry name" value="Cytochrome P450"/>
    <property type="match status" value="1"/>
</dbReference>
<evidence type="ECO:0000256" key="2">
    <source>
        <dbReference type="ARBA" id="ARBA00022617"/>
    </source>
</evidence>
<dbReference type="InterPro" id="IPR001128">
    <property type="entry name" value="Cyt_P450"/>
</dbReference>
<dbReference type="OrthoDB" id="10446577at2759"/>
<keyword evidence="2" id="KW-0349">Heme</keyword>
<evidence type="ECO:0000256" key="5">
    <source>
        <dbReference type="ARBA" id="ARBA00023004"/>
    </source>
</evidence>
<dbReference type="Pfam" id="PF00067">
    <property type="entry name" value="p450"/>
    <property type="match status" value="1"/>
</dbReference>
<protein>
    <submittedName>
        <fullName evidence="6">6053_t:CDS:1</fullName>
    </submittedName>
</protein>
<keyword evidence="7" id="KW-1185">Reference proteome</keyword>